<evidence type="ECO:0000256" key="1">
    <source>
        <dbReference type="ARBA" id="ARBA00002061"/>
    </source>
</evidence>
<evidence type="ECO:0000256" key="5">
    <source>
        <dbReference type="ARBA" id="ARBA00014962"/>
    </source>
</evidence>
<dbReference type="GO" id="GO:0015031">
    <property type="term" value="P:protein transport"/>
    <property type="evidence" value="ECO:0007669"/>
    <property type="project" value="UniProtKB-KW"/>
</dbReference>
<dbReference type="EMBL" id="JARGYU010000003">
    <property type="protein sequence ID" value="MDZ5761536.1"/>
    <property type="molecule type" value="Genomic_DNA"/>
</dbReference>
<dbReference type="PANTHER" id="PTHR33909:SF1">
    <property type="entry name" value="SEC TRANSLOCON ACCESSORY COMPLEX SUBUNIT YAJC"/>
    <property type="match status" value="1"/>
</dbReference>
<dbReference type="Proteomes" id="UP001289135">
    <property type="component" value="Unassembled WGS sequence"/>
</dbReference>
<feature type="region of interest" description="Disordered" evidence="13">
    <location>
        <begin position="148"/>
        <end position="262"/>
    </location>
</feature>
<dbReference type="Pfam" id="PF02699">
    <property type="entry name" value="YajC"/>
    <property type="match status" value="1"/>
</dbReference>
<evidence type="ECO:0000256" key="12">
    <source>
        <dbReference type="ARBA" id="ARBA00023136"/>
    </source>
</evidence>
<dbReference type="PANTHER" id="PTHR33909">
    <property type="entry name" value="SEC TRANSLOCON ACCESSORY COMPLEX SUBUNIT YAJC"/>
    <property type="match status" value="1"/>
</dbReference>
<comment type="caution">
    <text evidence="15">The sequence shown here is derived from an EMBL/GenBank/DDBJ whole genome shotgun (WGS) entry which is preliminary data.</text>
</comment>
<sequence>MFASTIFIVSTKPNTIKDIKIKYKKINTMIIETILKNMINFREIFAEDSNNGENIDGLVAGGAPFNSNMIIMISMVAIFYFIVFRPQQKKVKEHNEMINQLKTGDKVMISNAISGVIVKKLSDKGTFIVEIANNVKIEVTKSSLSKLVNSSSTSSSNHENIHHSNKRKNNSIEKIEDNSLSDDKTLNEISNNIPESEELNHINNNSEYDHNNINDDNSKEDNKLNNSTNDIKNENKIRNNDKKSTENKIINNKKKNKNNDKK</sequence>
<keyword evidence="8 14" id="KW-0812">Transmembrane</keyword>
<evidence type="ECO:0000256" key="8">
    <source>
        <dbReference type="ARBA" id="ARBA00022692"/>
    </source>
</evidence>
<accession>A0AAE5AHY2</accession>
<dbReference type="GO" id="GO:0005886">
    <property type="term" value="C:plasma membrane"/>
    <property type="evidence" value="ECO:0007669"/>
    <property type="project" value="UniProtKB-SubCell"/>
</dbReference>
<feature type="compositionally biased region" description="Low complexity" evidence="13">
    <location>
        <begin position="148"/>
        <end position="157"/>
    </location>
</feature>
<dbReference type="SMART" id="SM01323">
    <property type="entry name" value="YajC"/>
    <property type="match status" value="1"/>
</dbReference>
<comment type="similarity">
    <text evidence="3">Belongs to the YajC family.</text>
</comment>
<evidence type="ECO:0000256" key="7">
    <source>
        <dbReference type="ARBA" id="ARBA00022475"/>
    </source>
</evidence>
<evidence type="ECO:0000256" key="6">
    <source>
        <dbReference type="ARBA" id="ARBA00022448"/>
    </source>
</evidence>
<evidence type="ECO:0000313" key="16">
    <source>
        <dbReference type="Proteomes" id="UP001289135"/>
    </source>
</evidence>
<keyword evidence="6" id="KW-0813">Transport</keyword>
<feature type="transmembrane region" description="Helical" evidence="14">
    <location>
        <begin position="65"/>
        <end position="84"/>
    </location>
</feature>
<evidence type="ECO:0000313" key="15">
    <source>
        <dbReference type="EMBL" id="MDZ5761536.1"/>
    </source>
</evidence>
<dbReference type="AlphaFoldDB" id="A0AAE5AHY2"/>
<evidence type="ECO:0000256" key="13">
    <source>
        <dbReference type="SAM" id="MobiDB-lite"/>
    </source>
</evidence>
<keyword evidence="7" id="KW-1003">Cell membrane</keyword>
<comment type="subcellular location">
    <subcellularLocation>
        <location evidence="2">Cell inner membrane</location>
        <topology evidence="2">Single-pass membrane protein</topology>
    </subcellularLocation>
</comment>
<keyword evidence="16" id="KW-1185">Reference proteome</keyword>
<dbReference type="RefSeq" id="WP_322498960.1">
    <property type="nucleotide sequence ID" value="NZ_JARGYU010000003.1"/>
</dbReference>
<evidence type="ECO:0000256" key="3">
    <source>
        <dbReference type="ARBA" id="ARBA00006742"/>
    </source>
</evidence>
<keyword evidence="11" id="KW-0811">Translocation</keyword>
<keyword evidence="12 14" id="KW-0472">Membrane</keyword>
<reference evidence="15" key="1">
    <citation type="submission" date="2023-02" db="EMBL/GenBank/DDBJ databases">
        <title>Host association and intracellularity evolved multiple times independently in the Rickettsiales.</title>
        <authorList>
            <person name="Castelli M."/>
            <person name="Nardi T."/>
            <person name="Gammuto L."/>
            <person name="Bellinzona G."/>
            <person name="Sabaneyeva E."/>
            <person name="Potekhin A."/>
            <person name="Serra V."/>
            <person name="Petroni G."/>
            <person name="Sassera D."/>
        </authorList>
    </citation>
    <scope>NUCLEOTIDE SEQUENCE</scope>
    <source>
        <strain evidence="15">USBL-36I1</strain>
    </source>
</reference>
<evidence type="ECO:0000256" key="11">
    <source>
        <dbReference type="ARBA" id="ARBA00023010"/>
    </source>
</evidence>
<feature type="compositionally biased region" description="Basic and acidic residues" evidence="13">
    <location>
        <begin position="207"/>
        <end position="223"/>
    </location>
</feature>
<evidence type="ECO:0000256" key="9">
    <source>
        <dbReference type="ARBA" id="ARBA00022927"/>
    </source>
</evidence>
<evidence type="ECO:0000256" key="10">
    <source>
        <dbReference type="ARBA" id="ARBA00022989"/>
    </source>
</evidence>
<dbReference type="InterPro" id="IPR003849">
    <property type="entry name" value="Preprotein_translocase_YajC"/>
</dbReference>
<feature type="compositionally biased region" description="Basic and acidic residues" evidence="13">
    <location>
        <begin position="170"/>
        <end position="186"/>
    </location>
</feature>
<proteinExistence type="inferred from homology"/>
<dbReference type="NCBIfam" id="TIGR00739">
    <property type="entry name" value="yajC"/>
    <property type="match status" value="1"/>
</dbReference>
<organism evidence="15 16">
    <name type="scientific">Lyticum sinuosum</name>
    <dbReference type="NCBI Taxonomy" id="1332059"/>
    <lineage>
        <taxon>Bacteria</taxon>
        <taxon>Pseudomonadati</taxon>
        <taxon>Pseudomonadota</taxon>
        <taxon>Alphaproteobacteria</taxon>
        <taxon>Rickettsiales</taxon>
        <taxon>Lyticum</taxon>
    </lineage>
</organism>
<evidence type="ECO:0000256" key="2">
    <source>
        <dbReference type="ARBA" id="ARBA00004377"/>
    </source>
</evidence>
<protein>
    <recommendedName>
        <fullName evidence="5">Sec translocon accessory complex subunit YajC</fullName>
    </recommendedName>
</protein>
<comment type="subunit">
    <text evidence="4">Part of the SecDF-YidC-YajC translocase complex. The SecDF-YidC-YajC translocase forms a supercomplex with SecYEG, called the holo-translocon (HTL).</text>
</comment>
<dbReference type="PRINTS" id="PR01853">
    <property type="entry name" value="YAJCTRNLCASE"/>
</dbReference>
<evidence type="ECO:0000256" key="4">
    <source>
        <dbReference type="ARBA" id="ARBA00011718"/>
    </source>
</evidence>
<keyword evidence="9" id="KW-0653">Protein transport</keyword>
<feature type="compositionally biased region" description="Basic and acidic residues" evidence="13">
    <location>
        <begin position="231"/>
        <end position="246"/>
    </location>
</feature>
<keyword evidence="10 14" id="KW-1133">Transmembrane helix</keyword>
<comment type="function">
    <text evidence="1">The SecYEG-SecDF-YajC-YidC holo-translocon (HTL) protein secretase/insertase is a supercomplex required for protein secretion, insertion of proteins into membranes, and assembly of membrane protein complexes. While the SecYEG complex is essential for assembly of a number of proteins and complexes, the SecDF-YajC-YidC subcomplex facilitates these functions.</text>
</comment>
<name>A0AAE5AHY2_9RICK</name>
<gene>
    <name evidence="15" type="ORF">Lyticum_00720</name>
</gene>
<evidence type="ECO:0000256" key="14">
    <source>
        <dbReference type="SAM" id="Phobius"/>
    </source>
</evidence>